<proteinExistence type="predicted"/>
<dbReference type="EMBL" id="OX596105">
    <property type="protein sequence ID" value="CAN0145163.1"/>
    <property type="molecule type" value="Genomic_DNA"/>
</dbReference>
<reference evidence="1" key="2">
    <citation type="submission" date="2025-03" db="EMBL/GenBank/DDBJ databases">
        <authorList>
            <consortium name="ELIXIR-Norway"/>
            <consortium name="Elixir Norway"/>
        </authorList>
    </citation>
    <scope>NUCLEOTIDE SEQUENCE</scope>
</reference>
<dbReference type="Proteomes" id="UP001162501">
    <property type="component" value="Chromosome 21"/>
</dbReference>
<accession>A0AC59Z148</accession>
<sequence>MLLCEQAPGERRGFELTEGAARQSFPPLRGETGRPHTCSCAGPLPGPAGRSRLSAPGRCSELRPSSGKEPLPRQVQPGSLAAELYTDPAGSGGENEHRHRRDSSPLQFLGVEASHSYHHPRGERTSQGTNA</sequence>
<evidence type="ECO:0000313" key="1">
    <source>
        <dbReference type="EMBL" id="CAN0145163.1"/>
    </source>
</evidence>
<protein>
    <submittedName>
        <fullName evidence="1">Uncharacterized protein</fullName>
    </submittedName>
</protein>
<name>A0AC59Z148_RANTA</name>
<evidence type="ECO:0000313" key="2">
    <source>
        <dbReference type="Proteomes" id="UP001162501"/>
    </source>
</evidence>
<gene>
    <name evidence="1" type="ORF">MRATA1EN22A_LOCUS12734</name>
</gene>
<organism evidence="1 2">
    <name type="scientific">Rangifer tarandus platyrhynchus</name>
    <name type="common">Svalbard reindeer</name>
    <dbReference type="NCBI Taxonomy" id="3082113"/>
    <lineage>
        <taxon>Eukaryota</taxon>
        <taxon>Metazoa</taxon>
        <taxon>Chordata</taxon>
        <taxon>Craniata</taxon>
        <taxon>Vertebrata</taxon>
        <taxon>Euteleostomi</taxon>
        <taxon>Mammalia</taxon>
        <taxon>Eutheria</taxon>
        <taxon>Laurasiatheria</taxon>
        <taxon>Artiodactyla</taxon>
        <taxon>Ruminantia</taxon>
        <taxon>Pecora</taxon>
        <taxon>Cervidae</taxon>
        <taxon>Odocoileinae</taxon>
        <taxon>Rangifer</taxon>
    </lineage>
</organism>
<reference evidence="1" key="1">
    <citation type="submission" date="2023-05" db="EMBL/GenBank/DDBJ databases">
        <authorList>
            <consortium name="ELIXIR-Norway"/>
        </authorList>
    </citation>
    <scope>NUCLEOTIDE SEQUENCE</scope>
</reference>